<dbReference type="Pfam" id="PF13361">
    <property type="entry name" value="UvrD_C"/>
    <property type="match status" value="1"/>
</dbReference>
<dbReference type="Gene3D" id="3.90.320.10">
    <property type="match status" value="1"/>
</dbReference>
<keyword evidence="5 15" id="KW-0378">Hydrolase</keyword>
<evidence type="ECO:0000256" key="12">
    <source>
        <dbReference type="ARBA" id="ARBA00034617"/>
    </source>
</evidence>
<evidence type="ECO:0000256" key="2">
    <source>
        <dbReference type="ARBA" id="ARBA00022722"/>
    </source>
</evidence>
<comment type="catalytic activity">
    <reaction evidence="12">
        <text>Couples ATP hydrolysis with the unwinding of duplex DNA by translocating in the 3'-5' direction.</text>
        <dbReference type="EC" id="5.6.2.4"/>
    </reaction>
</comment>
<evidence type="ECO:0000259" key="16">
    <source>
        <dbReference type="PROSITE" id="PS51198"/>
    </source>
</evidence>
<keyword evidence="7 18" id="KW-0269">Exonuclease</keyword>
<dbReference type="SUPFAM" id="SSF52540">
    <property type="entry name" value="P-loop containing nucleoside triphosphate hydrolases"/>
    <property type="match status" value="1"/>
</dbReference>
<gene>
    <name evidence="18" type="ORF">FHU29_000116</name>
</gene>
<evidence type="ECO:0000259" key="17">
    <source>
        <dbReference type="PROSITE" id="PS51217"/>
    </source>
</evidence>
<dbReference type="Proteomes" id="UP000567922">
    <property type="component" value="Unassembled WGS sequence"/>
</dbReference>
<dbReference type="GO" id="GO:0033202">
    <property type="term" value="C:DNA helicase complex"/>
    <property type="evidence" value="ECO:0007669"/>
    <property type="project" value="TreeGrafter"/>
</dbReference>
<accession>A0A839RG38</accession>
<evidence type="ECO:0000256" key="8">
    <source>
        <dbReference type="ARBA" id="ARBA00022840"/>
    </source>
</evidence>
<dbReference type="RefSeq" id="WP_232322977.1">
    <property type="nucleotide sequence ID" value="NZ_BDDI01000009.1"/>
</dbReference>
<name>A0A839RG38_9ACTN</name>
<dbReference type="PROSITE" id="PS51198">
    <property type="entry name" value="UVRD_HELICASE_ATP_BIND"/>
    <property type="match status" value="1"/>
</dbReference>
<feature type="binding site" evidence="15">
    <location>
        <begin position="64"/>
        <end position="71"/>
    </location>
    <ligand>
        <name>ATP</name>
        <dbReference type="ChEBI" id="CHEBI:30616"/>
    </ligand>
</feature>
<keyword evidence="3 15" id="KW-0547">Nucleotide-binding</keyword>
<evidence type="ECO:0000256" key="11">
    <source>
        <dbReference type="ARBA" id="ARBA00023235"/>
    </source>
</evidence>
<feature type="domain" description="UvrD-like helicase ATP-binding" evidence="16">
    <location>
        <begin position="43"/>
        <end position="354"/>
    </location>
</feature>
<dbReference type="GO" id="GO:0043138">
    <property type="term" value="F:3'-5' DNA helicase activity"/>
    <property type="evidence" value="ECO:0007669"/>
    <property type="project" value="UniProtKB-EC"/>
</dbReference>
<reference evidence="18 19" key="1">
    <citation type="submission" date="2020-08" db="EMBL/GenBank/DDBJ databases">
        <title>Sequencing the genomes of 1000 actinobacteria strains.</title>
        <authorList>
            <person name="Klenk H.-P."/>
        </authorList>
    </citation>
    <scope>NUCLEOTIDE SEQUENCE [LARGE SCALE GENOMIC DNA]</scope>
    <source>
        <strain evidence="18 19">DSM 45258</strain>
    </source>
</reference>
<evidence type="ECO:0000256" key="9">
    <source>
        <dbReference type="ARBA" id="ARBA00023125"/>
    </source>
</evidence>
<dbReference type="AlphaFoldDB" id="A0A839RG38"/>
<keyword evidence="19" id="KW-1185">Reference proteome</keyword>
<keyword evidence="4" id="KW-0227">DNA damage</keyword>
<keyword evidence="10" id="KW-0234">DNA repair</keyword>
<dbReference type="GO" id="GO:0003677">
    <property type="term" value="F:DNA binding"/>
    <property type="evidence" value="ECO:0007669"/>
    <property type="project" value="UniProtKB-KW"/>
</dbReference>
<evidence type="ECO:0000256" key="4">
    <source>
        <dbReference type="ARBA" id="ARBA00022763"/>
    </source>
</evidence>
<comment type="caution">
    <text evidence="18">The sequence shown here is derived from an EMBL/GenBank/DDBJ whole genome shotgun (WGS) entry which is preliminary data.</text>
</comment>
<evidence type="ECO:0000256" key="1">
    <source>
        <dbReference type="ARBA" id="ARBA00009922"/>
    </source>
</evidence>
<comment type="catalytic activity">
    <reaction evidence="14">
        <text>ATP + H2O = ADP + phosphate + H(+)</text>
        <dbReference type="Rhea" id="RHEA:13065"/>
        <dbReference type="ChEBI" id="CHEBI:15377"/>
        <dbReference type="ChEBI" id="CHEBI:15378"/>
        <dbReference type="ChEBI" id="CHEBI:30616"/>
        <dbReference type="ChEBI" id="CHEBI:43474"/>
        <dbReference type="ChEBI" id="CHEBI:456216"/>
        <dbReference type="EC" id="5.6.2.4"/>
    </reaction>
</comment>
<dbReference type="GO" id="GO:0005524">
    <property type="term" value="F:ATP binding"/>
    <property type="evidence" value="ECO:0007669"/>
    <property type="project" value="UniProtKB-UniRule"/>
</dbReference>
<keyword evidence="11" id="KW-0413">Isomerase</keyword>
<evidence type="ECO:0000256" key="15">
    <source>
        <dbReference type="PROSITE-ProRule" id="PRU00560"/>
    </source>
</evidence>
<sequence>MTARRGLTDDVRVRLVGAEAPKQRVRTWSGAAASLLDRVASGDVPRATSSNPVPSGWAPVQLLGGPGTGKTAYIADLAVAMMAAGVDPESILVLTHSRAASTSMREVITSALLAEGGNAPQATREPLVRTVHSYAFAVLRLQAAQYGNPPPRLITSSEQDAVFREMLRGDIEDGADYWPAELRPALGLAGFASELRGLLRRSAERGLGPEDLVKLGRKHRKAEWVAAGRFAAVYEQSTLLRGSVGMEVPQATAPALDAAELVSSAVTALSIDPDLLQRERQRVRFLLVDDAQHLDPQAAWLIELLGTGTDLTVIAGDSDQSVFRFRGAEPAFLEQLADNETAARIVFEENHRSAPEIVGAVARVAAKLPGMQPQRKAFTVSPATGTGRALVRVLSTPAREAAAVADTLRRAHLHDGVPWSRMAVIVRSVPQLSAPLRRALLAAGVPVNTPVPELPLGRQRASRSLLLVLKAVAGPPDQNSSLTAEEVLELLAGPIGGADPLTLRRMRRGIRRAEVARGGDRESAEVLTRLICSPETSADSGILGALTPVEAAPIERLRKVLRRARKVRERHRGLEEVLWEVWRAAGRERQWVRQALRGGPAGVQADRDLDAVVALFDAAANYVDRLPAASIAGFADYISHQELPAEPVVGKVTHADSVTLLSAHAAAGNEWDVVAVAGVQEGVWPSLRGRGSVLNAGDIDDVLRRDMTGESATPVSRLAPLLADERKLFLVACSRARRQLLVTAAQSVSGQSELVPSRFIGELGLDATAGQEDDPRSERGEEPETVLALPALVAKLRAVVCSPCEPEGRKADAAVQLGRLAEAGVPGAHPQEWYGLRPITTDRAMWAAEDGPVRMSPSTVDQLSKCPLRWLLERHGGSDGNDTSAVKGVLVHTLTQAIAGNISDAQVREALVQAWDKVDLGSPWYARHERARIENMLSHFEEWLRSSRTELTEAGVEVAVDGVLADPSGEGPDVRLRGRIDRLEHDNEGRPVIVDVKTARTPVSATAALDHAQLATYQVAAASGLIDGEPATEPGGARLVFVAKPHKNTGAAERSQPALTPEQVQHWITLIRDAAKATRGPSFEARINDGCSHCPVRSSCPAQDVGRQVTQ</sequence>
<dbReference type="Pfam" id="PF00580">
    <property type="entry name" value="UvrD-helicase"/>
    <property type="match status" value="1"/>
</dbReference>
<dbReference type="Gene3D" id="1.10.10.160">
    <property type="match status" value="1"/>
</dbReference>
<dbReference type="Gene3D" id="3.40.50.300">
    <property type="entry name" value="P-loop containing nucleotide triphosphate hydrolases"/>
    <property type="match status" value="2"/>
</dbReference>
<evidence type="ECO:0000256" key="13">
    <source>
        <dbReference type="ARBA" id="ARBA00034808"/>
    </source>
</evidence>
<protein>
    <recommendedName>
        <fullName evidence="13">DNA 3'-5' helicase</fullName>
        <ecNumber evidence="13">5.6.2.4</ecNumber>
    </recommendedName>
</protein>
<evidence type="ECO:0000256" key="14">
    <source>
        <dbReference type="ARBA" id="ARBA00048988"/>
    </source>
</evidence>
<dbReference type="EC" id="5.6.2.4" evidence="13"/>
<dbReference type="InterPro" id="IPR011604">
    <property type="entry name" value="PDDEXK-like_dom_sf"/>
</dbReference>
<evidence type="ECO:0000313" key="19">
    <source>
        <dbReference type="Proteomes" id="UP000567922"/>
    </source>
</evidence>
<evidence type="ECO:0000256" key="5">
    <source>
        <dbReference type="ARBA" id="ARBA00022801"/>
    </source>
</evidence>
<dbReference type="InterPro" id="IPR027417">
    <property type="entry name" value="P-loop_NTPase"/>
</dbReference>
<dbReference type="Gene3D" id="1.10.486.10">
    <property type="entry name" value="PCRA, domain 4"/>
    <property type="match status" value="1"/>
</dbReference>
<keyword evidence="6 15" id="KW-0347">Helicase</keyword>
<feature type="domain" description="UvrD-like helicase C-terminal" evidence="17">
    <location>
        <begin position="359"/>
        <end position="668"/>
    </location>
</feature>
<dbReference type="PANTHER" id="PTHR11070:SF59">
    <property type="entry name" value="DNA 3'-5' HELICASE"/>
    <property type="match status" value="1"/>
</dbReference>
<evidence type="ECO:0000313" key="18">
    <source>
        <dbReference type="EMBL" id="MBB3035682.1"/>
    </source>
</evidence>
<evidence type="ECO:0000256" key="6">
    <source>
        <dbReference type="ARBA" id="ARBA00022806"/>
    </source>
</evidence>
<keyword evidence="9" id="KW-0238">DNA-binding</keyword>
<keyword evidence="8 15" id="KW-0067">ATP-binding</keyword>
<evidence type="ECO:0000256" key="10">
    <source>
        <dbReference type="ARBA" id="ARBA00023204"/>
    </source>
</evidence>
<dbReference type="EMBL" id="JACHWS010000001">
    <property type="protein sequence ID" value="MBB3035682.1"/>
    <property type="molecule type" value="Genomic_DNA"/>
</dbReference>
<proteinExistence type="inferred from homology"/>
<evidence type="ECO:0000256" key="7">
    <source>
        <dbReference type="ARBA" id="ARBA00022839"/>
    </source>
</evidence>
<dbReference type="InterPro" id="IPR014016">
    <property type="entry name" value="UvrD-like_ATP-bd"/>
</dbReference>
<comment type="similarity">
    <text evidence="1">Belongs to the helicase family. UvrD subfamily.</text>
</comment>
<dbReference type="PROSITE" id="PS51217">
    <property type="entry name" value="UVRD_HELICASE_CTER"/>
    <property type="match status" value="1"/>
</dbReference>
<dbReference type="Pfam" id="PF12705">
    <property type="entry name" value="PDDEXK_1"/>
    <property type="match status" value="1"/>
</dbReference>
<dbReference type="PANTHER" id="PTHR11070">
    <property type="entry name" value="UVRD / RECB / PCRA DNA HELICASE FAMILY MEMBER"/>
    <property type="match status" value="1"/>
</dbReference>
<evidence type="ECO:0000256" key="3">
    <source>
        <dbReference type="ARBA" id="ARBA00022741"/>
    </source>
</evidence>
<dbReference type="InterPro" id="IPR000212">
    <property type="entry name" value="DNA_helicase_UvrD/REP"/>
</dbReference>
<dbReference type="InterPro" id="IPR014017">
    <property type="entry name" value="DNA_helicase_UvrD-like_C"/>
</dbReference>
<organism evidence="18 19">
    <name type="scientific">Hoyosella altamirensis</name>
    <dbReference type="NCBI Taxonomy" id="616997"/>
    <lineage>
        <taxon>Bacteria</taxon>
        <taxon>Bacillati</taxon>
        <taxon>Actinomycetota</taxon>
        <taxon>Actinomycetes</taxon>
        <taxon>Mycobacteriales</taxon>
        <taxon>Hoyosellaceae</taxon>
        <taxon>Hoyosella</taxon>
    </lineage>
</organism>
<dbReference type="InterPro" id="IPR038726">
    <property type="entry name" value="PDDEXK_AddAB-type"/>
</dbReference>
<dbReference type="GO" id="GO:0005829">
    <property type="term" value="C:cytosol"/>
    <property type="evidence" value="ECO:0007669"/>
    <property type="project" value="TreeGrafter"/>
</dbReference>
<keyword evidence="2" id="KW-0540">Nuclease</keyword>
<dbReference type="GO" id="GO:0004527">
    <property type="term" value="F:exonuclease activity"/>
    <property type="evidence" value="ECO:0007669"/>
    <property type="project" value="UniProtKB-KW"/>
</dbReference>
<dbReference type="InterPro" id="IPR013986">
    <property type="entry name" value="DExx_box_DNA_helicase_dom_sf"/>
</dbReference>
<dbReference type="GO" id="GO:0000725">
    <property type="term" value="P:recombinational repair"/>
    <property type="evidence" value="ECO:0007669"/>
    <property type="project" value="TreeGrafter"/>
</dbReference>